<dbReference type="Gene3D" id="3.30.420.10">
    <property type="entry name" value="Ribonuclease H-like superfamily/Ribonuclease H"/>
    <property type="match status" value="1"/>
</dbReference>
<dbReference type="GO" id="GO:0003676">
    <property type="term" value="F:nucleic acid binding"/>
    <property type="evidence" value="ECO:0007669"/>
    <property type="project" value="InterPro"/>
</dbReference>
<organism evidence="3 4">
    <name type="scientific">Cercospora kikuchii</name>
    <dbReference type="NCBI Taxonomy" id="84275"/>
    <lineage>
        <taxon>Eukaryota</taxon>
        <taxon>Fungi</taxon>
        <taxon>Dikarya</taxon>
        <taxon>Ascomycota</taxon>
        <taxon>Pezizomycotina</taxon>
        <taxon>Dothideomycetes</taxon>
        <taxon>Dothideomycetidae</taxon>
        <taxon>Mycosphaerellales</taxon>
        <taxon>Mycosphaerellaceae</taxon>
        <taxon>Cercospora</taxon>
    </lineage>
</organism>
<evidence type="ECO:0000313" key="4">
    <source>
        <dbReference type="Proteomes" id="UP000825890"/>
    </source>
</evidence>
<gene>
    <name evidence="3" type="ORF">CKM354_001293500</name>
</gene>
<evidence type="ECO:0000256" key="1">
    <source>
        <dbReference type="SAM" id="MobiDB-lite"/>
    </source>
</evidence>
<dbReference type="SUPFAM" id="SSF53098">
    <property type="entry name" value="Ribonuclease H-like"/>
    <property type="match status" value="1"/>
</dbReference>
<sequence>MAETAAAATSSPPSPPPAAPSPPPPRRQQIFTDGSFWDRLGIGGCAFVAFVRETHQWEGKAFTLGTIKHSDVAEAQAISYALSWAIANADLPCDEFVIRTDCQTVYSDILRLLKATKDTDGLVGYGHELAEAILWKIGRLNDLRKLVRFEWVPGHTAEDRQDAEGNRIADFWARKMTEKSREGYGLGQWEEDFFEFAES</sequence>
<evidence type="ECO:0000313" key="3">
    <source>
        <dbReference type="EMBL" id="GIZ49918.1"/>
    </source>
</evidence>
<dbReference type="CDD" id="cd09276">
    <property type="entry name" value="Rnase_HI_RT_non_LTR"/>
    <property type="match status" value="1"/>
</dbReference>
<feature type="compositionally biased region" description="Low complexity" evidence="1">
    <location>
        <begin position="1"/>
        <end position="11"/>
    </location>
</feature>
<proteinExistence type="predicted"/>
<feature type="region of interest" description="Disordered" evidence="1">
    <location>
        <begin position="1"/>
        <end position="29"/>
    </location>
</feature>
<dbReference type="RefSeq" id="XP_044664405.1">
    <property type="nucleotide sequence ID" value="XM_044808470.1"/>
</dbReference>
<dbReference type="EMBL" id="BOLY01000009">
    <property type="protein sequence ID" value="GIZ49918.1"/>
    <property type="molecule type" value="Genomic_DNA"/>
</dbReference>
<dbReference type="Pfam" id="PF00075">
    <property type="entry name" value="RNase_H"/>
    <property type="match status" value="1"/>
</dbReference>
<dbReference type="InterPro" id="IPR002156">
    <property type="entry name" value="RNaseH_domain"/>
</dbReference>
<keyword evidence="4" id="KW-1185">Reference proteome</keyword>
<dbReference type="GeneID" id="68298510"/>
<dbReference type="PROSITE" id="PS50879">
    <property type="entry name" value="RNASE_H_1"/>
    <property type="match status" value="1"/>
</dbReference>
<reference evidence="3 4" key="1">
    <citation type="submission" date="2021-01" db="EMBL/GenBank/DDBJ databases">
        <title>Cercospora kikuchii MAFF 305040 whole genome shotgun sequence.</title>
        <authorList>
            <person name="Kashiwa T."/>
            <person name="Suzuki T."/>
        </authorList>
    </citation>
    <scope>NUCLEOTIDE SEQUENCE [LARGE SCALE GENOMIC DNA]</scope>
    <source>
        <strain evidence="3 4">MAFF 305040</strain>
    </source>
</reference>
<dbReference type="InterPro" id="IPR036397">
    <property type="entry name" value="RNaseH_sf"/>
</dbReference>
<evidence type="ECO:0000259" key="2">
    <source>
        <dbReference type="PROSITE" id="PS50879"/>
    </source>
</evidence>
<comment type="caution">
    <text evidence="3">The sequence shown here is derived from an EMBL/GenBank/DDBJ whole genome shotgun (WGS) entry which is preliminary data.</text>
</comment>
<dbReference type="OrthoDB" id="3647435at2759"/>
<dbReference type="Proteomes" id="UP000825890">
    <property type="component" value="Unassembled WGS sequence"/>
</dbReference>
<protein>
    <recommendedName>
        <fullName evidence="2">RNase H type-1 domain-containing protein</fullName>
    </recommendedName>
</protein>
<feature type="domain" description="RNase H type-1" evidence="2">
    <location>
        <begin position="24"/>
        <end position="178"/>
    </location>
</feature>
<dbReference type="InterPro" id="IPR012337">
    <property type="entry name" value="RNaseH-like_sf"/>
</dbReference>
<dbReference type="AlphaFoldDB" id="A0A9P3L2G3"/>
<feature type="compositionally biased region" description="Pro residues" evidence="1">
    <location>
        <begin position="12"/>
        <end position="26"/>
    </location>
</feature>
<dbReference type="GO" id="GO:0004523">
    <property type="term" value="F:RNA-DNA hybrid ribonuclease activity"/>
    <property type="evidence" value="ECO:0007669"/>
    <property type="project" value="InterPro"/>
</dbReference>
<name>A0A9P3L2G3_9PEZI</name>
<accession>A0A9P3L2G3</accession>